<feature type="region of interest" description="Disordered" evidence="1">
    <location>
        <begin position="1"/>
        <end position="225"/>
    </location>
</feature>
<dbReference type="EMBL" id="CAXAMN010015581">
    <property type="protein sequence ID" value="CAK9046177.1"/>
    <property type="molecule type" value="Genomic_DNA"/>
</dbReference>
<name>A0ABP0M663_9DINO</name>
<feature type="compositionally biased region" description="Basic and acidic residues" evidence="1">
    <location>
        <begin position="110"/>
        <end position="153"/>
    </location>
</feature>
<organism evidence="2 3">
    <name type="scientific">Durusdinium trenchii</name>
    <dbReference type="NCBI Taxonomy" id="1381693"/>
    <lineage>
        <taxon>Eukaryota</taxon>
        <taxon>Sar</taxon>
        <taxon>Alveolata</taxon>
        <taxon>Dinophyceae</taxon>
        <taxon>Suessiales</taxon>
        <taxon>Symbiodiniaceae</taxon>
        <taxon>Durusdinium</taxon>
    </lineage>
</organism>
<keyword evidence="3" id="KW-1185">Reference proteome</keyword>
<evidence type="ECO:0000313" key="3">
    <source>
        <dbReference type="Proteomes" id="UP001642484"/>
    </source>
</evidence>
<evidence type="ECO:0000256" key="1">
    <source>
        <dbReference type="SAM" id="MobiDB-lite"/>
    </source>
</evidence>
<dbReference type="Proteomes" id="UP001642484">
    <property type="component" value="Unassembled WGS sequence"/>
</dbReference>
<proteinExistence type="predicted"/>
<comment type="caution">
    <text evidence="2">The sequence shown here is derived from an EMBL/GenBank/DDBJ whole genome shotgun (WGS) entry which is preliminary data.</text>
</comment>
<protein>
    <submittedName>
        <fullName evidence="2">Uncharacterized protein</fullName>
    </submittedName>
</protein>
<accession>A0ABP0M663</accession>
<reference evidence="2 3" key="1">
    <citation type="submission" date="2024-02" db="EMBL/GenBank/DDBJ databases">
        <authorList>
            <person name="Chen Y."/>
            <person name="Shah S."/>
            <person name="Dougan E. K."/>
            <person name="Thang M."/>
            <person name="Chan C."/>
        </authorList>
    </citation>
    <scope>NUCLEOTIDE SEQUENCE [LARGE SCALE GENOMIC DNA]</scope>
</reference>
<feature type="compositionally biased region" description="Basic residues" evidence="1">
    <location>
        <begin position="33"/>
        <end position="45"/>
    </location>
</feature>
<feature type="compositionally biased region" description="Basic and acidic residues" evidence="1">
    <location>
        <begin position="74"/>
        <end position="102"/>
    </location>
</feature>
<gene>
    <name evidence="2" type="ORF">CCMP2556_LOCUS24038</name>
</gene>
<evidence type="ECO:0000313" key="2">
    <source>
        <dbReference type="EMBL" id="CAK9046177.1"/>
    </source>
</evidence>
<sequence>MPKRKAGDPEEALESAKKKDKKDKKEKEEKKEKKEKKDKKDKKDKRAAAAASAFLEEAPPTPVAILQPSPYRIAEGEDGKEEEIAAPEKKDTKKETKSESKKGKGNKPKSAKEPSKGGQKIEQKGQKAPDIEKEGSLDQDMVESKAQEDEQHKAHTIQAAEDAEDEDFWKGLNDEGEQPISSLGSSGKADGAVFVTKEPDGDADPSLKQQEAEEARTETDPGPERVLQLSREEQQTLMTSGQLHLQLLNRCCEAKVKIQGEQLHFTAEQPYMARTAELAARCLLASNRDEPVELRVVPEASGAGVVNLPGAGLLQVPSTGGVDPKELRRFGDVVAAFVLPKEPLKKPQQLSAIQEDLSRQLGLAIDQAVEVRYGEDWFHATVVGFTDHGTVMADYFRKDGSRPEFKGGEIEVAAADIRAAQTPRPGMEIHGTLLLIGDKKARECARQHAAAQAERKAIAEGVASSLRDRNEQTMTEQLLGMPEDGEVLEEESDCTICVVELPADSATGSGLQRLNQAAQVTDAALEVLPGGRAG</sequence>
<feature type="compositionally biased region" description="Basic and acidic residues" evidence="1">
    <location>
        <begin position="23"/>
        <end position="32"/>
    </location>
</feature>
<feature type="compositionally biased region" description="Basic and acidic residues" evidence="1">
    <location>
        <begin position="210"/>
        <end position="223"/>
    </location>
</feature>